<proteinExistence type="predicted"/>
<reference evidence="2" key="1">
    <citation type="submission" date="2020-04" db="EMBL/GenBank/DDBJ databases">
        <authorList>
            <person name="Chiriac C."/>
            <person name="Salcher M."/>
            <person name="Ghai R."/>
            <person name="Kavagutti S V."/>
        </authorList>
    </citation>
    <scope>NUCLEOTIDE SEQUENCE</scope>
</reference>
<evidence type="ECO:0000313" key="2">
    <source>
        <dbReference type="EMBL" id="CAB4123498.1"/>
    </source>
</evidence>
<dbReference type="EMBL" id="LR796172">
    <property type="protein sequence ID" value="CAB4123498.1"/>
    <property type="molecule type" value="Genomic_DNA"/>
</dbReference>
<sequence length="353" mass="38011">MNVTLSQASTLIRTVGQTNTVLLRGQPGIGKSSILHGIKEFFPNHFLSYIDAANLDLGDIAMPVVDREELVTEYAPNARFGVGRNQARPVVMMIDELGKASRPVMNMLLPVILERRIGDLQLPEGSIIFATTNLDTDGVGDNIPAHAYNRMTVCNVANPTSDEWLQWAGNNGVAPEVMAFAKQTPEIFDCYVDLEKGAKNPYIFNPMAGVVRGFCSPRSLAKASHIIAQRAALGSAVLPALAGTIGEPAARQMEALINLADQLPLFEQIVKDPAKIKVPKGAGALFLLAFMLAGRVTADSMDAVMEYGERISTESFEAHSLLIMTLASNKTKVGMACGNRAFTTAASKLGKFF</sequence>
<dbReference type="SUPFAM" id="SSF52540">
    <property type="entry name" value="P-loop containing nucleoside triphosphate hydrolases"/>
    <property type="match status" value="1"/>
</dbReference>
<dbReference type="SMART" id="SM00382">
    <property type="entry name" value="AAA"/>
    <property type="match status" value="1"/>
</dbReference>
<dbReference type="InterPro" id="IPR003593">
    <property type="entry name" value="AAA+_ATPase"/>
</dbReference>
<protein>
    <submittedName>
        <fullName evidence="2">AAA domain containing protein</fullName>
    </submittedName>
</protein>
<name>A0A6J5KMI2_9CAUD</name>
<gene>
    <name evidence="2" type="ORF">UFOVP48_9</name>
</gene>
<accession>A0A6J5KMI2</accession>
<organism evidence="2">
    <name type="scientific">uncultured Caudovirales phage</name>
    <dbReference type="NCBI Taxonomy" id="2100421"/>
    <lineage>
        <taxon>Viruses</taxon>
        <taxon>Duplodnaviria</taxon>
        <taxon>Heunggongvirae</taxon>
        <taxon>Uroviricota</taxon>
        <taxon>Caudoviricetes</taxon>
        <taxon>Peduoviridae</taxon>
        <taxon>Maltschvirus</taxon>
        <taxon>Maltschvirus maltsch</taxon>
    </lineage>
</organism>
<feature type="domain" description="AAA+ ATPase" evidence="1">
    <location>
        <begin position="17"/>
        <end position="162"/>
    </location>
</feature>
<evidence type="ECO:0000259" key="1">
    <source>
        <dbReference type="SMART" id="SM00382"/>
    </source>
</evidence>
<dbReference type="InterPro" id="IPR027417">
    <property type="entry name" value="P-loop_NTPase"/>
</dbReference>
<dbReference type="Gene3D" id="3.40.50.300">
    <property type="entry name" value="P-loop containing nucleotide triphosphate hydrolases"/>
    <property type="match status" value="1"/>
</dbReference>
<dbReference type="CDD" id="cd00009">
    <property type="entry name" value="AAA"/>
    <property type="match status" value="1"/>
</dbReference>